<dbReference type="NCBIfam" id="TIGR03491">
    <property type="entry name" value="TM0106 family RecB-like putative nuclease"/>
    <property type="match status" value="1"/>
</dbReference>
<proteinExistence type="predicted"/>
<dbReference type="STRING" id="529884.Rhola_00002420"/>
<evidence type="ECO:0000256" key="3">
    <source>
        <dbReference type="ARBA" id="ARBA00022806"/>
    </source>
</evidence>
<evidence type="ECO:0000256" key="4">
    <source>
        <dbReference type="ARBA" id="ARBA00022840"/>
    </source>
</evidence>
<dbReference type="InterPro" id="IPR047187">
    <property type="entry name" value="SF1_C_Upf1"/>
</dbReference>
<dbReference type="OrthoDB" id="9757917at2"/>
<dbReference type="PANTHER" id="PTHR43788">
    <property type="entry name" value="DNA2/NAM7 HELICASE FAMILY MEMBER"/>
    <property type="match status" value="1"/>
</dbReference>
<feature type="domain" description="YprB ribonuclease H-like" evidence="6">
    <location>
        <begin position="356"/>
        <end position="537"/>
    </location>
</feature>
<dbReference type="Pfam" id="PF13482">
    <property type="entry name" value="RNase_H_2"/>
    <property type="match status" value="1"/>
</dbReference>
<dbReference type="CDD" id="cd18808">
    <property type="entry name" value="SF1_C_Upf1"/>
    <property type="match status" value="1"/>
</dbReference>
<evidence type="ECO:0000313" key="7">
    <source>
        <dbReference type="EMBL" id="AIC47065.1"/>
    </source>
</evidence>
<dbReference type="InterPro" id="IPR050534">
    <property type="entry name" value="Coronavir_polyprotein_1ab"/>
</dbReference>
<reference evidence="7 8" key="1">
    <citation type="journal article" date="2014" name="Int. J. Syst. Evol. Microbiol.">
        <title>Rhodoluna lacicola gen. nov., sp. nov., a planktonic freshwater bacterium with stream-lined genome.</title>
        <authorList>
            <person name="Hahn M."/>
            <person name="Schmidt J."/>
            <person name="Taipale S.J."/>
            <person name="Doolittle W.F."/>
            <person name="Koll U."/>
        </authorList>
    </citation>
    <scope>NUCLEOTIDE SEQUENCE [LARGE SCALE GENOMIC DNA]</scope>
    <source>
        <strain evidence="7 8">MWH-Ta8</strain>
    </source>
</reference>
<dbReference type="KEGG" id="rla:Rhola_00002420"/>
<accession>A0A060JE78</accession>
<dbReference type="SUPFAM" id="SSF52540">
    <property type="entry name" value="P-loop containing nucleoside triphosphate hydrolases"/>
    <property type="match status" value="1"/>
</dbReference>
<evidence type="ECO:0000259" key="6">
    <source>
        <dbReference type="Pfam" id="PF13482"/>
    </source>
</evidence>
<dbReference type="EMBL" id="CP007490">
    <property type="protein sequence ID" value="AIC47065.1"/>
    <property type="molecule type" value="Genomic_DNA"/>
</dbReference>
<dbReference type="PANTHER" id="PTHR43788:SF8">
    <property type="entry name" value="DNA-BINDING PROTEIN SMUBP-2"/>
    <property type="match status" value="1"/>
</dbReference>
<name>A0A060JE78_9MICO</name>
<evidence type="ECO:0000256" key="2">
    <source>
        <dbReference type="ARBA" id="ARBA00022801"/>
    </source>
</evidence>
<dbReference type="GO" id="GO:0016787">
    <property type="term" value="F:hydrolase activity"/>
    <property type="evidence" value="ECO:0007669"/>
    <property type="project" value="UniProtKB-KW"/>
</dbReference>
<sequence length="1186" mass="131868">MYKLKDSDSPNLWAFNTRDLMRAATCDHCIKLAIAKELDMPGVRALVEPYELEGKTLAMAYGDKFEAEIEAELRASLGDANFKRPEGKDTFAETVSLMHSGVPVIYQGALRHRSGLAEFTGRPDFLVRGDYDLEFVNGKLTAKLSKDRAGSKNEHGTLGYIAWDAKLASSAKPHYLLQVALYVEALDALGLKANAMHGLILGSRTLELFEEGEIVPAMRQARSYLEAAFEQAASGDLKGFELKHLSLHCEVQSTCSICEYPDLCAHDRKEVDHLVQIAGINKSQIEKLKKAGITTMTALSEATDEQRPSDFVPGSFDKLRKQAKLQTSFRQTGKHSFLVVDDPEIGVLPPPSANDIFFDMEGFPYFEEKGGLEYLFGAITRDKQFHEFWAHNREQEATAFSAFVEFAFNKLQADPTAHIYHYAPYEVTALNKLAARHGVMEAQVDWLITQGKMIDLYKVVKGSIMVSQPSYSIKKLEAFYEFGRKSTVVDAGSSIEEYDYYRQLADQDPVEAKRVLQTIADYNEDDCVSTLALYEWLSSMPGAHAKYEEFRQAVDRKKAEWAADPDDEDSATNRAERELAELQRATNHMAKAVADWRWGEDSQADYRAKIWQALMHSVLYYKREEVITFRERYLRREAVDETLHADRKALVVTGCQREASGFDGMHLNPTVKITLDYNYVLDPGQTLMLKPGTAIYVRFSYGANQNELDKGTLVAVEGNRISFKRVTTIANANFEPNAIFEDLFIRAGGKQDAVRENALGLANEWVSPMFEAPTGNATLDLLMRRPPSLIDDGSLLPVSGDEYLPAVINAVERMHRTVLAIQGPPGSGKTYLGSRTIAHLVEQGKKIAVVANSHSAVENLLSGCIEAGVSGSAIAKQPKKEDRTPRAWTTPSGYSVMKNWRARQTSGYVIGGTAWTFCSSFILQEEFDYIFIDEAAQFSLVDAIAVGGGSINIVLLGDPMQLTQVVQAVHPGGVDNSALGHYMGDQQILDQEHGYFVEVTRRMHPKVNAPVSWLSYQNRLHSHHDAHSQQIPGLSPGFQLHPVRHIGNSSHSAEEVEAVLALTKKHLELVGQDQVLIVAPYNAQVDAIRNALDEVNLTEVQVGTVDKFQGREAQIVIISLAASTSDDAPRGLEFLLDRNRLNVALSRAKTNSYLVFCPDLIRTRFNNVEDVKAISRLAGLLNFADA</sequence>
<dbReference type="InterPro" id="IPR027417">
    <property type="entry name" value="P-loop_NTPase"/>
</dbReference>
<dbReference type="InterPro" id="IPR019993">
    <property type="entry name" value="RecB_nuclease_TM0106_put"/>
</dbReference>
<dbReference type="SUPFAM" id="SSF53098">
    <property type="entry name" value="Ribonuclease H-like"/>
    <property type="match status" value="1"/>
</dbReference>
<keyword evidence="3" id="KW-0347">Helicase</keyword>
<dbReference type="HOGENOM" id="CLU_008884_0_0_11"/>
<dbReference type="AlphaFoldDB" id="A0A060JE78"/>
<dbReference type="GO" id="GO:0005524">
    <property type="term" value="F:ATP binding"/>
    <property type="evidence" value="ECO:0007669"/>
    <property type="project" value="UniProtKB-KW"/>
</dbReference>
<dbReference type="eggNOG" id="COG1112">
    <property type="taxonomic scope" value="Bacteria"/>
</dbReference>
<dbReference type="GO" id="GO:0043139">
    <property type="term" value="F:5'-3' DNA helicase activity"/>
    <property type="evidence" value="ECO:0007669"/>
    <property type="project" value="TreeGrafter"/>
</dbReference>
<evidence type="ECO:0000313" key="8">
    <source>
        <dbReference type="Proteomes" id="UP000067708"/>
    </source>
</evidence>
<dbReference type="InterPro" id="IPR038720">
    <property type="entry name" value="YprB_RNase_H-like_dom"/>
</dbReference>
<organism evidence="7 8">
    <name type="scientific">Rhodoluna lacicola</name>
    <dbReference type="NCBI Taxonomy" id="529884"/>
    <lineage>
        <taxon>Bacteria</taxon>
        <taxon>Bacillati</taxon>
        <taxon>Actinomycetota</taxon>
        <taxon>Actinomycetes</taxon>
        <taxon>Micrococcales</taxon>
        <taxon>Microbacteriaceae</taxon>
        <taxon>Luna cluster</taxon>
        <taxon>Luna-1 subcluster</taxon>
        <taxon>Rhodoluna</taxon>
    </lineage>
</organism>
<keyword evidence="8" id="KW-1185">Reference proteome</keyword>
<keyword evidence="4" id="KW-0067">ATP-binding</keyword>
<evidence type="ECO:0000259" key="5">
    <source>
        <dbReference type="Pfam" id="PF13087"/>
    </source>
</evidence>
<dbReference type="Pfam" id="PF13087">
    <property type="entry name" value="AAA_12"/>
    <property type="match status" value="1"/>
</dbReference>
<dbReference type="InterPro" id="IPR041679">
    <property type="entry name" value="DNA2/NAM7-like_C"/>
</dbReference>
<dbReference type="Pfam" id="PF13604">
    <property type="entry name" value="AAA_30"/>
    <property type="match status" value="1"/>
</dbReference>
<dbReference type="InterPro" id="IPR012337">
    <property type="entry name" value="RNaseH-like_sf"/>
</dbReference>
<dbReference type="eggNOG" id="COG2251">
    <property type="taxonomic scope" value="Bacteria"/>
</dbReference>
<dbReference type="CDD" id="cd17934">
    <property type="entry name" value="DEXXQc_Upf1-like"/>
    <property type="match status" value="1"/>
</dbReference>
<keyword evidence="1" id="KW-0547">Nucleotide-binding</keyword>
<gene>
    <name evidence="7" type="ORF">Rhola_00002420</name>
</gene>
<dbReference type="Gene3D" id="3.40.50.300">
    <property type="entry name" value="P-loop containing nucleotide triphosphate hydrolases"/>
    <property type="match status" value="2"/>
</dbReference>
<protein>
    <submittedName>
        <fullName evidence="7">RecB family nuclease, putative, TM0106 family</fullName>
    </submittedName>
</protein>
<evidence type="ECO:0000256" key="1">
    <source>
        <dbReference type="ARBA" id="ARBA00022741"/>
    </source>
</evidence>
<dbReference type="RefSeq" id="WP_038501814.1">
    <property type="nucleotide sequence ID" value="NZ_CP007490.1"/>
</dbReference>
<feature type="domain" description="DNA2/NAM7 helicase-like C-terminal" evidence="5">
    <location>
        <begin position="992"/>
        <end position="1155"/>
    </location>
</feature>
<keyword evidence="2" id="KW-0378">Hydrolase</keyword>
<dbReference type="Proteomes" id="UP000067708">
    <property type="component" value="Chromosome"/>
</dbReference>
<dbReference type="PATRIC" id="fig|529884.3.peg.227"/>